<keyword evidence="3" id="KW-1185">Reference proteome</keyword>
<dbReference type="InterPro" id="IPR018710">
    <property type="entry name" value="DUF2232"/>
</dbReference>
<protein>
    <submittedName>
        <fullName evidence="2">Membrane protein</fullName>
    </submittedName>
</protein>
<keyword evidence="1" id="KW-0812">Transmembrane</keyword>
<dbReference type="Proteomes" id="UP000679179">
    <property type="component" value="Unassembled WGS sequence"/>
</dbReference>
<dbReference type="AlphaFoldDB" id="A0A919S0L5"/>
<comment type="caution">
    <text evidence="2">The sequence shown here is derived from an EMBL/GenBank/DDBJ whole genome shotgun (WGS) entry which is preliminary data.</text>
</comment>
<gene>
    <name evidence="2" type="ORF">CPJCM30710_16260</name>
</gene>
<evidence type="ECO:0000313" key="2">
    <source>
        <dbReference type="EMBL" id="GIM28960.1"/>
    </source>
</evidence>
<name>A0A919S0L5_9CLOT</name>
<feature type="transmembrane region" description="Helical" evidence="1">
    <location>
        <begin position="108"/>
        <end position="127"/>
    </location>
</feature>
<keyword evidence="1" id="KW-0472">Membrane</keyword>
<sequence length="331" mass="37207">MKKSKYTTISIVEAGLMSIIIFLLMMMTSFVPVLGMVGMFLLPLPITLLYLRYNKAVAFLAIMVSAILIAIFNNPITAIGLAALYGFSGIAMGYSISRKMKALKIIGIVFMSNLIGILIDYGLYVYVTLGISLTSLIQQIVDSIKQSINIYKSMGLDTSNNPAYQALEQLDVHTILTILPSAIIVSVFMLSLINYVITKSILSRFKYEIDSIPHFTKWYLDNRVGAVLIILVCIGIILNSKHILIGEYIFYSSLSLFQFVIMFIGLSISAYFLKYRFNISNKIIIVICIFLFFSQLSMILFYLGLLDMLFDIRAIDPNSLGNALRNKFKKK</sequence>
<feature type="transmembrane region" description="Helical" evidence="1">
    <location>
        <begin position="175"/>
        <end position="197"/>
    </location>
</feature>
<dbReference type="EMBL" id="BOPZ01000011">
    <property type="protein sequence ID" value="GIM28960.1"/>
    <property type="molecule type" value="Genomic_DNA"/>
</dbReference>
<keyword evidence="1" id="KW-1133">Transmembrane helix</keyword>
<proteinExistence type="predicted"/>
<evidence type="ECO:0000256" key="1">
    <source>
        <dbReference type="SAM" id="Phobius"/>
    </source>
</evidence>
<feature type="transmembrane region" description="Helical" evidence="1">
    <location>
        <begin position="283"/>
        <end position="303"/>
    </location>
</feature>
<reference evidence="2" key="1">
    <citation type="submission" date="2021-03" db="EMBL/GenBank/DDBJ databases">
        <title>Taxonomic study of Clostridium polyendosporum from meadow-gley soil under rice.</title>
        <authorList>
            <person name="Kobayashi H."/>
            <person name="Tanizawa Y."/>
            <person name="Yagura M."/>
        </authorList>
    </citation>
    <scope>NUCLEOTIDE SEQUENCE</scope>
    <source>
        <strain evidence="2">JCM 30710</strain>
    </source>
</reference>
<dbReference type="RefSeq" id="WP_212903674.1">
    <property type="nucleotide sequence ID" value="NZ_BOPZ01000011.1"/>
</dbReference>
<feature type="transmembrane region" description="Helical" evidence="1">
    <location>
        <begin position="250"/>
        <end position="271"/>
    </location>
</feature>
<dbReference type="PANTHER" id="PTHR41324:SF1">
    <property type="entry name" value="DUF2232 DOMAIN-CONTAINING PROTEIN"/>
    <property type="match status" value="1"/>
</dbReference>
<accession>A0A919S0L5</accession>
<organism evidence="2 3">
    <name type="scientific">Clostridium polyendosporum</name>
    <dbReference type="NCBI Taxonomy" id="69208"/>
    <lineage>
        <taxon>Bacteria</taxon>
        <taxon>Bacillati</taxon>
        <taxon>Bacillota</taxon>
        <taxon>Clostridia</taxon>
        <taxon>Eubacteriales</taxon>
        <taxon>Clostridiaceae</taxon>
        <taxon>Clostridium</taxon>
    </lineage>
</organism>
<evidence type="ECO:0000313" key="3">
    <source>
        <dbReference type="Proteomes" id="UP000679179"/>
    </source>
</evidence>
<dbReference type="PANTHER" id="PTHR41324">
    <property type="entry name" value="MEMBRANE PROTEIN-RELATED"/>
    <property type="match status" value="1"/>
</dbReference>
<dbReference type="Pfam" id="PF09991">
    <property type="entry name" value="DUF2232"/>
    <property type="match status" value="1"/>
</dbReference>
<feature type="transmembrane region" description="Helical" evidence="1">
    <location>
        <begin position="218"/>
        <end position="238"/>
    </location>
</feature>